<proteinExistence type="predicted"/>
<evidence type="ECO:0000313" key="5">
    <source>
        <dbReference type="Proteomes" id="UP000030745"/>
    </source>
</evidence>
<keyword evidence="3" id="KW-0472">Membrane</keyword>
<protein>
    <submittedName>
        <fullName evidence="4">Uncharacterized protein</fullName>
    </submittedName>
</protein>
<evidence type="ECO:0000256" key="2">
    <source>
        <dbReference type="PIRSR" id="PIRSR613078-2"/>
    </source>
</evidence>
<dbReference type="EMBL" id="KK583234">
    <property type="protein sequence ID" value="KDO25166.1"/>
    <property type="molecule type" value="Genomic_DNA"/>
</dbReference>
<evidence type="ECO:0000256" key="1">
    <source>
        <dbReference type="ARBA" id="ARBA00022801"/>
    </source>
</evidence>
<dbReference type="KEGG" id="spar:SPRG_20760"/>
<keyword evidence="3" id="KW-0812">Transmembrane</keyword>
<dbReference type="GO" id="GO:0004331">
    <property type="term" value="F:fructose-2,6-bisphosphate 2-phosphatase activity"/>
    <property type="evidence" value="ECO:0007669"/>
    <property type="project" value="TreeGrafter"/>
</dbReference>
<dbReference type="Gene3D" id="3.40.50.1240">
    <property type="entry name" value="Phosphoglycerate mutase-like"/>
    <property type="match status" value="1"/>
</dbReference>
<evidence type="ECO:0000313" key="4">
    <source>
        <dbReference type="EMBL" id="KDO25166.1"/>
    </source>
</evidence>
<evidence type="ECO:0000256" key="3">
    <source>
        <dbReference type="SAM" id="Phobius"/>
    </source>
</evidence>
<dbReference type="OrthoDB" id="74980at2759"/>
<feature type="binding site" evidence="2">
    <location>
        <begin position="8"/>
        <end position="15"/>
    </location>
    <ligand>
        <name>substrate</name>
    </ligand>
</feature>
<feature type="transmembrane region" description="Helical" evidence="3">
    <location>
        <begin position="175"/>
        <end position="197"/>
    </location>
</feature>
<feature type="transmembrane region" description="Helical" evidence="3">
    <location>
        <begin position="218"/>
        <end position="235"/>
    </location>
</feature>
<dbReference type="Proteomes" id="UP000030745">
    <property type="component" value="Unassembled WGS sequence"/>
</dbReference>
<feature type="transmembrane region" description="Helical" evidence="3">
    <location>
        <begin position="350"/>
        <end position="371"/>
    </location>
</feature>
<dbReference type="PANTHER" id="PTHR46517">
    <property type="entry name" value="FRUCTOSE-2,6-BISPHOSPHATASE TIGAR"/>
    <property type="match status" value="1"/>
</dbReference>
<dbReference type="RefSeq" id="XP_012204097.1">
    <property type="nucleotide sequence ID" value="XM_012348707.1"/>
</dbReference>
<keyword evidence="1" id="KW-0378">Hydrolase</keyword>
<dbReference type="OMA" id="RERSTMC"/>
<dbReference type="GeneID" id="24141800"/>
<keyword evidence="5" id="KW-1185">Reference proteome</keyword>
<accession>A0A067CF75</accession>
<dbReference type="Pfam" id="PF00300">
    <property type="entry name" value="His_Phos_1"/>
    <property type="match status" value="1"/>
</dbReference>
<dbReference type="InterPro" id="IPR013078">
    <property type="entry name" value="His_Pase_superF_clade-1"/>
</dbReference>
<dbReference type="GO" id="GO:0045820">
    <property type="term" value="P:negative regulation of glycolytic process"/>
    <property type="evidence" value="ECO:0007669"/>
    <property type="project" value="TreeGrafter"/>
</dbReference>
<keyword evidence="3" id="KW-1133">Transmembrane helix</keyword>
<dbReference type="SMART" id="SM00855">
    <property type="entry name" value="PGAM"/>
    <property type="match status" value="1"/>
</dbReference>
<dbReference type="AlphaFoldDB" id="A0A067CF75"/>
<dbReference type="GO" id="GO:0005829">
    <property type="term" value="C:cytosol"/>
    <property type="evidence" value="ECO:0007669"/>
    <property type="project" value="TreeGrafter"/>
</dbReference>
<dbReference type="SUPFAM" id="SSF53254">
    <property type="entry name" value="Phosphoglycerate mutase-like"/>
    <property type="match status" value="1"/>
</dbReference>
<dbReference type="InterPro" id="IPR051695">
    <property type="entry name" value="Phosphoglycerate_Mutase"/>
</dbReference>
<dbReference type="InterPro" id="IPR029033">
    <property type="entry name" value="His_PPase_superfam"/>
</dbReference>
<dbReference type="GO" id="GO:0043456">
    <property type="term" value="P:regulation of pentose-phosphate shunt"/>
    <property type="evidence" value="ECO:0007669"/>
    <property type="project" value="TreeGrafter"/>
</dbReference>
<dbReference type="VEuPathDB" id="FungiDB:SPRG_20760"/>
<dbReference type="PANTHER" id="PTHR46517:SF1">
    <property type="entry name" value="FRUCTOSE-2,6-BISPHOSPHATASE TIGAR"/>
    <property type="match status" value="1"/>
</dbReference>
<dbReference type="CDD" id="cd07067">
    <property type="entry name" value="HP_PGM_like"/>
    <property type="match status" value="1"/>
</dbReference>
<name>A0A067CF75_SAPPC</name>
<sequence length="481" mass="53571">MVELWLVRHGATAWNAEGRWQGQTDVPLSAVGQAQALALGDHLRALHASQPFDAIVSSVCMNETASGGTTLTYMRSGVCVSAVDTVAHGLADVFVDIKCFGLGTGASSVKVTYLSADGVRRTVIANQTASPVAILACFVGGRAPQSDYPSYVMDMLAQGTQASIVMTKANGSEAIILNFIALLSLAGYGYFFLRISIYLYETAKWIRLLPESSQKKQLLYSVVNCSISSVIWSHYRTSMQFIGFLGFIAWHLGTSNSSCQWDQSIADVSVDAAYSCSIDSLGHLSSFTEVVRLFSYSWVFYALVFMDRMPGIAIYMPGYIVAALLLGFVPLSVLAIVVAEICKARLQSPALFLIHNQLFLVLLWLLVFYILRTPLLRPVHRLVELCLGLVGVKKQKLHIESPFYAMLGDHFWIESALHRDEEVMYVPLSVLMETRNLKLRNIYDHEYFTYGVFNKPDKTTARSDHPLWLHTQLEYYVRVHE</sequence>
<organism evidence="4 5">
    <name type="scientific">Saprolegnia parasitica (strain CBS 223.65)</name>
    <dbReference type="NCBI Taxonomy" id="695850"/>
    <lineage>
        <taxon>Eukaryota</taxon>
        <taxon>Sar</taxon>
        <taxon>Stramenopiles</taxon>
        <taxon>Oomycota</taxon>
        <taxon>Saprolegniomycetes</taxon>
        <taxon>Saprolegniales</taxon>
        <taxon>Saprolegniaceae</taxon>
        <taxon>Saprolegnia</taxon>
    </lineage>
</organism>
<feature type="transmembrane region" description="Helical" evidence="3">
    <location>
        <begin position="290"/>
        <end position="306"/>
    </location>
</feature>
<feature type="transmembrane region" description="Helical" evidence="3">
    <location>
        <begin position="318"/>
        <end position="338"/>
    </location>
</feature>
<gene>
    <name evidence="4" type="ORF">SPRG_20760</name>
</gene>
<reference evidence="4 5" key="1">
    <citation type="journal article" date="2013" name="PLoS Genet.">
        <title>Distinctive expansion of potential virulence genes in the genome of the oomycete fish pathogen Saprolegnia parasitica.</title>
        <authorList>
            <person name="Jiang R.H."/>
            <person name="de Bruijn I."/>
            <person name="Haas B.J."/>
            <person name="Belmonte R."/>
            <person name="Lobach L."/>
            <person name="Christie J."/>
            <person name="van den Ackerveken G."/>
            <person name="Bottin A."/>
            <person name="Bulone V."/>
            <person name="Diaz-Moreno S.M."/>
            <person name="Dumas B."/>
            <person name="Fan L."/>
            <person name="Gaulin E."/>
            <person name="Govers F."/>
            <person name="Grenville-Briggs L.J."/>
            <person name="Horner N.R."/>
            <person name="Levin J.Z."/>
            <person name="Mammella M."/>
            <person name="Meijer H.J."/>
            <person name="Morris P."/>
            <person name="Nusbaum C."/>
            <person name="Oome S."/>
            <person name="Phillips A.J."/>
            <person name="van Rooyen D."/>
            <person name="Rzeszutek E."/>
            <person name="Saraiva M."/>
            <person name="Secombes C.J."/>
            <person name="Seidl M.F."/>
            <person name="Snel B."/>
            <person name="Stassen J.H."/>
            <person name="Sykes S."/>
            <person name="Tripathy S."/>
            <person name="van den Berg H."/>
            <person name="Vega-Arreguin J.C."/>
            <person name="Wawra S."/>
            <person name="Young S.K."/>
            <person name="Zeng Q."/>
            <person name="Dieguez-Uribeondo J."/>
            <person name="Russ C."/>
            <person name="Tyler B.M."/>
            <person name="van West P."/>
        </authorList>
    </citation>
    <scope>NUCLEOTIDE SEQUENCE [LARGE SCALE GENOMIC DNA]</scope>
    <source>
        <strain evidence="4 5">CBS 223.65</strain>
    </source>
</reference>